<organism evidence="1 2">
    <name type="scientific">Rhizophagus clarus</name>
    <dbReference type="NCBI Taxonomy" id="94130"/>
    <lineage>
        <taxon>Eukaryota</taxon>
        <taxon>Fungi</taxon>
        <taxon>Fungi incertae sedis</taxon>
        <taxon>Mucoromycota</taxon>
        <taxon>Glomeromycotina</taxon>
        <taxon>Glomeromycetes</taxon>
        <taxon>Glomerales</taxon>
        <taxon>Glomeraceae</taxon>
        <taxon>Rhizophagus</taxon>
    </lineage>
</organism>
<accession>A0A2Z6QGG5</accession>
<dbReference type="EMBL" id="BEXD01000161">
    <property type="protein sequence ID" value="GBB84849.1"/>
    <property type="molecule type" value="Genomic_DNA"/>
</dbReference>
<comment type="caution">
    <text evidence="1">The sequence shown here is derived from an EMBL/GenBank/DDBJ whole genome shotgun (WGS) entry which is preliminary data.</text>
</comment>
<dbReference type="STRING" id="94130.A0A2Z6QGG5"/>
<evidence type="ECO:0000313" key="1">
    <source>
        <dbReference type="EMBL" id="GBB84849.1"/>
    </source>
</evidence>
<name>A0A2Z6QGG5_9GLOM</name>
<gene>
    <name evidence="1" type="ORF">RclHR1_11420004</name>
</gene>
<protein>
    <submittedName>
        <fullName evidence="1">Uncharacterized protein</fullName>
    </submittedName>
</protein>
<evidence type="ECO:0000313" key="2">
    <source>
        <dbReference type="Proteomes" id="UP000247702"/>
    </source>
</evidence>
<proteinExistence type="predicted"/>
<keyword evidence="2" id="KW-1185">Reference proteome</keyword>
<dbReference type="AlphaFoldDB" id="A0A2Z6QGG5"/>
<sequence length="304" mass="34557">MIFLIVKNGFGHSHPPYTPRSTLRSTSVEAEEVFAEFSSTVMENDVINEANEEEEKWWTELTYKNIDENRLPLRLTKNAKLDEYIEKSEIADAGKFWNFDSGNVTVIELPNPDHEVAHTQFTRQFLSPFSNLAILDDVDNIAGTTCISGTSAKQPDAAFVPIRLPKPSPNPFANTQSLTSIFQKVNEFWLQQNRAEDVIVLKLWPWDGTRSPNGIPLRRLTCYEFCRRLSRHLRSGYRPIQCIEFGTIDSRQRSINNCSAQGMCTLEISPACIYAGCPGTPPYPLTNNVSIDLYNIQQAIFRKM</sequence>
<reference evidence="1 2" key="1">
    <citation type="submission" date="2017-11" db="EMBL/GenBank/DDBJ databases">
        <title>The genome of Rhizophagus clarus HR1 reveals common genetic basis of auxotrophy among arbuscular mycorrhizal fungi.</title>
        <authorList>
            <person name="Kobayashi Y."/>
        </authorList>
    </citation>
    <scope>NUCLEOTIDE SEQUENCE [LARGE SCALE GENOMIC DNA]</scope>
    <source>
        <strain evidence="1 2">HR1</strain>
    </source>
</reference>
<dbReference type="Proteomes" id="UP000247702">
    <property type="component" value="Unassembled WGS sequence"/>
</dbReference>